<feature type="transmembrane region" description="Helical" evidence="11">
    <location>
        <begin position="126"/>
        <end position="150"/>
    </location>
</feature>
<evidence type="ECO:0000256" key="6">
    <source>
        <dbReference type="ARBA" id="ARBA00023136"/>
    </source>
</evidence>
<evidence type="ECO:0000256" key="9">
    <source>
        <dbReference type="ARBA" id="ARBA00023180"/>
    </source>
</evidence>
<dbReference type="InterPro" id="IPR003599">
    <property type="entry name" value="Ig_sub"/>
</dbReference>
<gene>
    <name evidence="14" type="ORF">MAR_035553</name>
</gene>
<evidence type="ECO:0000256" key="4">
    <source>
        <dbReference type="ARBA" id="ARBA00022729"/>
    </source>
</evidence>
<keyword evidence="6 11" id="KW-0472">Membrane</keyword>
<dbReference type="InterPro" id="IPR013106">
    <property type="entry name" value="Ig_V-set"/>
</dbReference>
<evidence type="ECO:0000256" key="11">
    <source>
        <dbReference type="SAM" id="Phobius"/>
    </source>
</evidence>
<proteinExistence type="predicted"/>
<dbReference type="Gene3D" id="2.60.40.10">
    <property type="entry name" value="Immunoglobulins"/>
    <property type="match status" value="1"/>
</dbReference>
<dbReference type="SUPFAM" id="SSF48726">
    <property type="entry name" value="Immunoglobulin"/>
    <property type="match status" value="1"/>
</dbReference>
<evidence type="ECO:0000313" key="15">
    <source>
        <dbReference type="Proteomes" id="UP001164746"/>
    </source>
</evidence>
<keyword evidence="10" id="KW-0393">Immunoglobulin domain</keyword>
<evidence type="ECO:0000256" key="5">
    <source>
        <dbReference type="ARBA" id="ARBA00022989"/>
    </source>
</evidence>
<evidence type="ECO:0000256" key="1">
    <source>
        <dbReference type="ARBA" id="ARBA00004251"/>
    </source>
</evidence>
<dbReference type="Proteomes" id="UP001164746">
    <property type="component" value="Chromosome 7"/>
</dbReference>
<evidence type="ECO:0000259" key="13">
    <source>
        <dbReference type="PROSITE" id="PS50835"/>
    </source>
</evidence>
<dbReference type="EMBL" id="CP111018">
    <property type="protein sequence ID" value="WAR10477.1"/>
    <property type="molecule type" value="Genomic_DNA"/>
</dbReference>
<keyword evidence="3 11" id="KW-0812">Transmembrane</keyword>
<dbReference type="PANTHER" id="PTHR25466:SF9">
    <property type="entry name" value="FIBRONECTIN TYPE-III DOMAIN-CONTAINING PROTEIN"/>
    <property type="match status" value="1"/>
</dbReference>
<protein>
    <recommendedName>
        <fullName evidence="13">Ig-like domain-containing protein</fullName>
    </recommendedName>
</protein>
<dbReference type="PROSITE" id="PS50835">
    <property type="entry name" value="IG_LIKE"/>
    <property type="match status" value="1"/>
</dbReference>
<evidence type="ECO:0000256" key="12">
    <source>
        <dbReference type="SAM" id="SignalP"/>
    </source>
</evidence>
<keyword evidence="7" id="KW-1015">Disulfide bond</keyword>
<keyword evidence="15" id="KW-1185">Reference proteome</keyword>
<feature type="domain" description="Ig-like" evidence="13">
    <location>
        <begin position="34"/>
        <end position="114"/>
    </location>
</feature>
<reference evidence="14" key="1">
    <citation type="submission" date="2022-11" db="EMBL/GenBank/DDBJ databases">
        <title>Centuries of genome instability and evolution in soft-shell clam transmissible cancer (bioRxiv).</title>
        <authorList>
            <person name="Hart S.F.M."/>
            <person name="Yonemitsu M.A."/>
            <person name="Giersch R.M."/>
            <person name="Beal B.F."/>
            <person name="Arriagada G."/>
            <person name="Davis B.W."/>
            <person name="Ostrander E.A."/>
            <person name="Goff S.P."/>
            <person name="Metzger M.J."/>
        </authorList>
    </citation>
    <scope>NUCLEOTIDE SEQUENCE</scope>
    <source>
        <strain evidence="14">MELC-2E11</strain>
        <tissue evidence="14">Siphon/mantle</tissue>
    </source>
</reference>
<sequence>MVTMTAASGVLLVTFLIGAVYGESKSSSVTKMVGQDVTLTCRIQNLSTYPTWVKQTRVDHGEDTSVSLSSRSLRMSTRDQNDNSSLLLMNLTLDDSGNYTCSVPGQGNHTITLTVIQPAESWKQAVVGFVVTILSFLPGVFSIVTIVCYYRGKTLF</sequence>
<dbReference type="PANTHER" id="PTHR25466">
    <property type="entry name" value="T-LYMPHOCYTE ACTIVATION ANTIGEN"/>
    <property type="match status" value="1"/>
</dbReference>
<dbReference type="InterPro" id="IPR036179">
    <property type="entry name" value="Ig-like_dom_sf"/>
</dbReference>
<keyword evidence="4 12" id="KW-0732">Signal</keyword>
<dbReference type="SMART" id="SM00408">
    <property type="entry name" value="IGc2"/>
    <property type="match status" value="1"/>
</dbReference>
<keyword evidence="8" id="KW-0675">Receptor</keyword>
<dbReference type="SMART" id="SM00409">
    <property type="entry name" value="IG"/>
    <property type="match status" value="1"/>
</dbReference>
<dbReference type="Pfam" id="PF07686">
    <property type="entry name" value="V-set"/>
    <property type="match status" value="1"/>
</dbReference>
<evidence type="ECO:0000256" key="8">
    <source>
        <dbReference type="ARBA" id="ARBA00023170"/>
    </source>
</evidence>
<evidence type="ECO:0000256" key="3">
    <source>
        <dbReference type="ARBA" id="ARBA00022692"/>
    </source>
</evidence>
<evidence type="ECO:0000256" key="2">
    <source>
        <dbReference type="ARBA" id="ARBA00022475"/>
    </source>
</evidence>
<dbReference type="CDD" id="cd00096">
    <property type="entry name" value="Ig"/>
    <property type="match status" value="1"/>
</dbReference>
<feature type="chain" id="PRO_5047194703" description="Ig-like domain-containing protein" evidence="12">
    <location>
        <begin position="23"/>
        <end position="156"/>
    </location>
</feature>
<evidence type="ECO:0000256" key="10">
    <source>
        <dbReference type="ARBA" id="ARBA00023319"/>
    </source>
</evidence>
<keyword evidence="2" id="KW-1003">Cell membrane</keyword>
<accession>A0ABY7EKG3</accession>
<name>A0ABY7EKG3_MYAAR</name>
<organism evidence="14 15">
    <name type="scientific">Mya arenaria</name>
    <name type="common">Soft-shell clam</name>
    <dbReference type="NCBI Taxonomy" id="6604"/>
    <lineage>
        <taxon>Eukaryota</taxon>
        <taxon>Metazoa</taxon>
        <taxon>Spiralia</taxon>
        <taxon>Lophotrochozoa</taxon>
        <taxon>Mollusca</taxon>
        <taxon>Bivalvia</taxon>
        <taxon>Autobranchia</taxon>
        <taxon>Heteroconchia</taxon>
        <taxon>Euheterodonta</taxon>
        <taxon>Imparidentia</taxon>
        <taxon>Neoheterodontei</taxon>
        <taxon>Myida</taxon>
        <taxon>Myoidea</taxon>
        <taxon>Myidae</taxon>
        <taxon>Mya</taxon>
    </lineage>
</organism>
<dbReference type="InterPro" id="IPR003598">
    <property type="entry name" value="Ig_sub2"/>
</dbReference>
<feature type="signal peptide" evidence="12">
    <location>
        <begin position="1"/>
        <end position="22"/>
    </location>
</feature>
<comment type="subcellular location">
    <subcellularLocation>
        <location evidence="1">Cell membrane</location>
        <topology evidence="1">Single-pass type I membrane protein</topology>
    </subcellularLocation>
</comment>
<evidence type="ECO:0000256" key="7">
    <source>
        <dbReference type="ARBA" id="ARBA00023157"/>
    </source>
</evidence>
<dbReference type="InterPro" id="IPR051713">
    <property type="entry name" value="T-cell_Activation_Regulation"/>
</dbReference>
<evidence type="ECO:0000313" key="14">
    <source>
        <dbReference type="EMBL" id="WAR10477.1"/>
    </source>
</evidence>
<dbReference type="InterPro" id="IPR007110">
    <property type="entry name" value="Ig-like_dom"/>
</dbReference>
<dbReference type="InterPro" id="IPR013783">
    <property type="entry name" value="Ig-like_fold"/>
</dbReference>
<keyword evidence="9" id="KW-0325">Glycoprotein</keyword>
<keyword evidence="5 11" id="KW-1133">Transmembrane helix</keyword>